<dbReference type="InterPro" id="IPR013216">
    <property type="entry name" value="Methyltransf_11"/>
</dbReference>
<dbReference type="AlphaFoldDB" id="A0A080LRU3"/>
<dbReference type="CDD" id="cd02440">
    <property type="entry name" value="AdoMet_MTases"/>
    <property type="match status" value="1"/>
</dbReference>
<reference evidence="2 3" key="1">
    <citation type="submission" date="2014-02" db="EMBL/GenBank/DDBJ databases">
        <title>Expanding our view of genomic diversity in Candidatus Accumulibacter clades.</title>
        <authorList>
            <person name="Skennerton C.T."/>
            <person name="Barr J.J."/>
            <person name="Slater F.R."/>
            <person name="Bond P.L."/>
            <person name="Tyson G.W."/>
        </authorList>
    </citation>
    <scope>NUCLEOTIDE SEQUENCE [LARGE SCALE GENOMIC DNA]</scope>
    <source>
        <strain evidence="3">BA-91</strain>
    </source>
</reference>
<keyword evidence="2" id="KW-0808">Transferase</keyword>
<feature type="domain" description="Methyltransferase type 11" evidence="1">
    <location>
        <begin position="85"/>
        <end position="176"/>
    </location>
</feature>
<sequence length="293" mass="32819">MKRCSRCHFVHDVPDWKCPQCGHFPQQRGGITALAPEMAEGGAGFQPEAYASLASLEAGNFWFRARNSLIIWVLSRYFQGFRRFLEIGCGTGYVLSGVATAYPEASLTGSEIFSAGLTYAAKRAGRATLLQMDARDIPFIDEFDVIGAFDVLEHIEEDEQVLTEILRALRPGGGIALTVPQHPWLWSLQDDRACHVRRYRAGELREKVTRVGFQVLFETSFVSLLLPAMIVSRKLQRRSHSDEEVLPELRLPKLLNGLFEGIMNAERQLIRAGIRFPVGGSLLLVARKSEERA</sequence>
<dbReference type="CDD" id="cd00350">
    <property type="entry name" value="rubredoxin_like"/>
    <property type="match status" value="1"/>
</dbReference>
<accession>A0A080LRU3</accession>
<dbReference type="Proteomes" id="UP000020077">
    <property type="component" value="Unassembled WGS sequence"/>
</dbReference>
<evidence type="ECO:0000313" key="3">
    <source>
        <dbReference type="Proteomes" id="UP000020077"/>
    </source>
</evidence>
<dbReference type="Pfam" id="PF08241">
    <property type="entry name" value="Methyltransf_11"/>
    <property type="match status" value="1"/>
</dbReference>
<keyword evidence="2" id="KW-0489">Methyltransferase</keyword>
<dbReference type="EC" id="2.1.1.-" evidence="2"/>
<name>A0A080LRU3_9PROT</name>
<organism evidence="2 3">
    <name type="scientific">Candidatus Accumulibacter phosphatis</name>
    <dbReference type="NCBI Taxonomy" id="327160"/>
    <lineage>
        <taxon>Bacteria</taxon>
        <taxon>Pseudomonadati</taxon>
        <taxon>Pseudomonadota</taxon>
        <taxon>Betaproteobacteria</taxon>
        <taxon>Candidatus Accumulibacter</taxon>
    </lineage>
</organism>
<evidence type="ECO:0000313" key="2">
    <source>
        <dbReference type="EMBL" id="KFB70963.1"/>
    </source>
</evidence>
<protein>
    <submittedName>
        <fullName evidence="2">Putative S-adenosylmethionine-dependent methyltransferase</fullName>
        <ecNumber evidence="2">2.1.1.-</ecNumber>
    </submittedName>
</protein>
<proteinExistence type="predicted"/>
<dbReference type="SUPFAM" id="SSF53335">
    <property type="entry name" value="S-adenosyl-L-methionine-dependent methyltransferases"/>
    <property type="match status" value="1"/>
</dbReference>
<evidence type="ECO:0000259" key="1">
    <source>
        <dbReference type="Pfam" id="PF08241"/>
    </source>
</evidence>
<comment type="caution">
    <text evidence="2">The sequence shown here is derived from an EMBL/GenBank/DDBJ whole genome shotgun (WGS) entry which is preliminary data.</text>
</comment>
<dbReference type="Gene3D" id="3.40.50.150">
    <property type="entry name" value="Vaccinia Virus protein VP39"/>
    <property type="match status" value="1"/>
</dbReference>
<dbReference type="PANTHER" id="PTHR43861">
    <property type="entry name" value="TRANS-ACONITATE 2-METHYLTRANSFERASE-RELATED"/>
    <property type="match status" value="1"/>
</dbReference>
<dbReference type="EMBL" id="JDVG02000620">
    <property type="protein sequence ID" value="KFB70963.1"/>
    <property type="molecule type" value="Genomic_DNA"/>
</dbReference>
<dbReference type="GO" id="GO:0032259">
    <property type="term" value="P:methylation"/>
    <property type="evidence" value="ECO:0007669"/>
    <property type="project" value="UniProtKB-KW"/>
</dbReference>
<dbReference type="InterPro" id="IPR029063">
    <property type="entry name" value="SAM-dependent_MTases_sf"/>
</dbReference>
<gene>
    <name evidence="2" type="ORF">AW09_003927</name>
</gene>
<dbReference type="GO" id="GO:0008757">
    <property type="term" value="F:S-adenosylmethionine-dependent methyltransferase activity"/>
    <property type="evidence" value="ECO:0007669"/>
    <property type="project" value="InterPro"/>
</dbReference>